<evidence type="ECO:0000259" key="12">
    <source>
        <dbReference type="SMART" id="SM00986"/>
    </source>
</evidence>
<comment type="catalytic activity">
    <reaction evidence="1">
        <text>Hydrolyzes single-stranded DNA or mismatched double-stranded DNA and polynucleotides, releasing free uracil.</text>
        <dbReference type="EC" id="3.2.2.27"/>
    </reaction>
</comment>
<dbReference type="CDD" id="cd10030">
    <property type="entry name" value="UDG-F4_TTUDGA_SPO1dp_like"/>
    <property type="match status" value="1"/>
</dbReference>
<organism evidence="13 14">
    <name type="scientific">Candidatus Scatenecus faecavium</name>
    <dbReference type="NCBI Taxonomy" id="2840915"/>
    <lineage>
        <taxon>Bacteria</taxon>
        <taxon>Candidatus Scatenecus</taxon>
    </lineage>
</organism>
<dbReference type="Gene3D" id="3.40.470.10">
    <property type="entry name" value="Uracil-DNA glycosylase-like domain"/>
    <property type="match status" value="1"/>
</dbReference>
<dbReference type="Pfam" id="PF03167">
    <property type="entry name" value="UDG"/>
    <property type="match status" value="1"/>
</dbReference>
<evidence type="ECO:0000256" key="2">
    <source>
        <dbReference type="ARBA" id="ARBA00006521"/>
    </source>
</evidence>
<keyword evidence="6" id="KW-0479">Metal-binding</keyword>
<reference evidence="13" key="1">
    <citation type="submission" date="2020-10" db="EMBL/GenBank/DDBJ databases">
        <authorList>
            <person name="Gilroy R."/>
        </authorList>
    </citation>
    <scope>NUCLEOTIDE SEQUENCE</scope>
    <source>
        <strain evidence="13">CHK152-2994</strain>
    </source>
</reference>
<name>A0A9D1FVP9_9BACT</name>
<dbReference type="GO" id="GO:0006281">
    <property type="term" value="P:DNA repair"/>
    <property type="evidence" value="ECO:0007669"/>
    <property type="project" value="UniProtKB-KW"/>
</dbReference>
<evidence type="ECO:0000313" key="14">
    <source>
        <dbReference type="Proteomes" id="UP000824139"/>
    </source>
</evidence>
<proteinExistence type="inferred from homology"/>
<dbReference type="GO" id="GO:0004844">
    <property type="term" value="F:uracil DNA N-glycosylase activity"/>
    <property type="evidence" value="ECO:0007669"/>
    <property type="project" value="UniProtKB-EC"/>
</dbReference>
<keyword evidence="7" id="KW-0227">DNA damage</keyword>
<feature type="domain" description="Uracil-DNA glycosylase-like" evidence="12">
    <location>
        <begin position="30"/>
        <end position="189"/>
    </location>
</feature>
<keyword evidence="10" id="KW-0411">Iron-sulfur</keyword>
<dbReference type="EC" id="3.2.2.27" evidence="3"/>
<evidence type="ECO:0000256" key="1">
    <source>
        <dbReference type="ARBA" id="ARBA00001400"/>
    </source>
</evidence>
<dbReference type="SMART" id="SM00986">
    <property type="entry name" value="UDG"/>
    <property type="match status" value="1"/>
</dbReference>
<reference evidence="13" key="2">
    <citation type="journal article" date="2021" name="PeerJ">
        <title>Extensive microbial diversity within the chicken gut microbiome revealed by metagenomics and culture.</title>
        <authorList>
            <person name="Gilroy R."/>
            <person name="Ravi A."/>
            <person name="Getino M."/>
            <person name="Pursley I."/>
            <person name="Horton D.L."/>
            <person name="Alikhan N.F."/>
            <person name="Baker D."/>
            <person name="Gharbi K."/>
            <person name="Hall N."/>
            <person name="Watson M."/>
            <person name="Adriaenssens E.M."/>
            <person name="Foster-Nyarko E."/>
            <person name="Jarju S."/>
            <person name="Secka A."/>
            <person name="Antonio M."/>
            <person name="Oren A."/>
            <person name="Chaudhuri R.R."/>
            <person name="La Ragione R."/>
            <person name="Hildebrand F."/>
            <person name="Pallen M.J."/>
        </authorList>
    </citation>
    <scope>NUCLEOTIDE SEQUENCE</scope>
    <source>
        <strain evidence="13">CHK152-2994</strain>
    </source>
</reference>
<gene>
    <name evidence="13" type="ORF">IAD41_04850</name>
</gene>
<dbReference type="PANTHER" id="PTHR33693">
    <property type="entry name" value="TYPE-5 URACIL-DNA GLYCOSYLASE"/>
    <property type="match status" value="1"/>
</dbReference>
<evidence type="ECO:0000256" key="6">
    <source>
        <dbReference type="ARBA" id="ARBA00022723"/>
    </source>
</evidence>
<keyword evidence="11" id="KW-0234">DNA repair</keyword>
<accession>A0A9D1FVP9</accession>
<keyword evidence="5" id="KW-0004">4Fe-4S</keyword>
<dbReference type="SUPFAM" id="SSF52141">
    <property type="entry name" value="Uracil-DNA glycosylase-like"/>
    <property type="match status" value="1"/>
</dbReference>
<comment type="caution">
    <text evidence="13">The sequence shown here is derived from an EMBL/GenBank/DDBJ whole genome shotgun (WGS) entry which is preliminary data.</text>
</comment>
<evidence type="ECO:0000256" key="7">
    <source>
        <dbReference type="ARBA" id="ARBA00022763"/>
    </source>
</evidence>
<evidence type="ECO:0000256" key="8">
    <source>
        <dbReference type="ARBA" id="ARBA00022801"/>
    </source>
</evidence>
<evidence type="ECO:0000256" key="4">
    <source>
        <dbReference type="ARBA" id="ARBA00019403"/>
    </source>
</evidence>
<keyword evidence="8" id="KW-0378">Hydrolase</keyword>
<evidence type="ECO:0000256" key="10">
    <source>
        <dbReference type="ARBA" id="ARBA00023014"/>
    </source>
</evidence>
<dbReference type="EMBL" id="DVJO01000104">
    <property type="protein sequence ID" value="HIS82917.1"/>
    <property type="molecule type" value="Genomic_DNA"/>
</dbReference>
<dbReference type="NCBIfam" id="TIGR00758">
    <property type="entry name" value="UDG_fam4"/>
    <property type="match status" value="1"/>
</dbReference>
<protein>
    <recommendedName>
        <fullName evidence="4">Type-4 uracil-DNA glycosylase</fullName>
        <ecNumber evidence="3">3.2.2.27</ecNumber>
    </recommendedName>
</protein>
<dbReference type="InterPro" id="IPR005122">
    <property type="entry name" value="Uracil-DNA_glycosylase-like"/>
</dbReference>
<dbReference type="InterPro" id="IPR005273">
    <property type="entry name" value="Ura-DNA_glyco_family4"/>
</dbReference>
<dbReference type="InterPro" id="IPR036895">
    <property type="entry name" value="Uracil-DNA_glycosylase-like_sf"/>
</dbReference>
<keyword evidence="9" id="KW-0408">Iron</keyword>
<evidence type="ECO:0000256" key="9">
    <source>
        <dbReference type="ARBA" id="ARBA00023004"/>
    </source>
</evidence>
<evidence type="ECO:0000256" key="5">
    <source>
        <dbReference type="ARBA" id="ARBA00022485"/>
    </source>
</evidence>
<dbReference type="GO" id="GO:0046872">
    <property type="term" value="F:metal ion binding"/>
    <property type="evidence" value="ECO:0007669"/>
    <property type="project" value="UniProtKB-KW"/>
</dbReference>
<evidence type="ECO:0000256" key="3">
    <source>
        <dbReference type="ARBA" id="ARBA00012030"/>
    </source>
</evidence>
<dbReference type="Proteomes" id="UP000824139">
    <property type="component" value="Unassembled WGS sequence"/>
</dbReference>
<evidence type="ECO:0000256" key="11">
    <source>
        <dbReference type="ARBA" id="ARBA00023204"/>
    </source>
</evidence>
<dbReference type="GO" id="GO:0051539">
    <property type="term" value="F:4 iron, 4 sulfur cluster binding"/>
    <property type="evidence" value="ECO:0007669"/>
    <property type="project" value="UniProtKB-KW"/>
</dbReference>
<comment type="similarity">
    <text evidence="2">Belongs to the uracil-DNA glycosylase (UDG) superfamily. Type 4 (UDGa) family.</text>
</comment>
<sequence length="218" mass="24329">MKEQCLEIVRQKCNGCKGCALASARKNVVFGSGNANTAKVVFIGEAPGEMEDESGMPFVGRAGQLLDEFLANAGISRDEDIYITNTVKCRPPENRVPTDEEKAACRKFLNAQIDIIKPRAIVLCGATALKSFVELDKKTTISKVRGQWMTINVDGVDYPAMTIFHPSYLLRNHSLEENSPRTLMARDLREIKNTYLNDVQRFKDVVTEAPENRELAFV</sequence>
<dbReference type="SMART" id="SM00987">
    <property type="entry name" value="UreE_C"/>
    <property type="match status" value="1"/>
</dbReference>
<dbReference type="AlphaFoldDB" id="A0A9D1FVP9"/>
<evidence type="ECO:0000313" key="13">
    <source>
        <dbReference type="EMBL" id="HIS82917.1"/>
    </source>
</evidence>
<dbReference type="InterPro" id="IPR051536">
    <property type="entry name" value="UDG_Type-4/5"/>
</dbReference>
<dbReference type="PANTHER" id="PTHR33693:SF1">
    <property type="entry name" value="TYPE-4 URACIL-DNA GLYCOSYLASE"/>
    <property type="match status" value="1"/>
</dbReference>